<dbReference type="Proteomes" id="UP000461670">
    <property type="component" value="Unassembled WGS sequence"/>
</dbReference>
<evidence type="ECO:0000256" key="1">
    <source>
        <dbReference type="ARBA" id="ARBA00004141"/>
    </source>
</evidence>
<dbReference type="EMBL" id="WNDQ01000004">
    <property type="protein sequence ID" value="KAF1023555.1"/>
    <property type="molecule type" value="Genomic_DNA"/>
</dbReference>
<keyword evidence="4 5" id="KW-0472">Membrane</keyword>
<evidence type="ECO:0000256" key="5">
    <source>
        <dbReference type="SAM" id="Phobius"/>
    </source>
</evidence>
<gene>
    <name evidence="6" type="ORF">GAK30_00507</name>
</gene>
<accession>A0A7V8FRZ4</accession>
<keyword evidence="3 5" id="KW-1133">Transmembrane helix</keyword>
<reference evidence="7" key="1">
    <citation type="journal article" date="2020" name="MBio">
        <title>Horizontal gene transfer to a defensive symbiont with a reduced genome amongst a multipartite beetle microbiome.</title>
        <authorList>
            <person name="Waterworth S.C."/>
            <person name="Florez L.V."/>
            <person name="Rees E.R."/>
            <person name="Hertweck C."/>
            <person name="Kaltenpoth M."/>
            <person name="Kwan J.C."/>
        </authorList>
    </citation>
    <scope>NUCLEOTIDE SEQUENCE [LARGE SCALE GENOMIC DNA]</scope>
</reference>
<evidence type="ECO:0000256" key="4">
    <source>
        <dbReference type="ARBA" id="ARBA00023136"/>
    </source>
</evidence>
<evidence type="ECO:0000313" key="7">
    <source>
        <dbReference type="Proteomes" id="UP000461670"/>
    </source>
</evidence>
<organism evidence="6 7">
    <name type="scientific">Paracidovorax wautersii</name>
    <dbReference type="NCBI Taxonomy" id="1177982"/>
    <lineage>
        <taxon>Bacteria</taxon>
        <taxon>Pseudomonadati</taxon>
        <taxon>Pseudomonadota</taxon>
        <taxon>Betaproteobacteria</taxon>
        <taxon>Burkholderiales</taxon>
        <taxon>Comamonadaceae</taxon>
        <taxon>Paracidovorax</taxon>
    </lineage>
</organism>
<dbReference type="SUPFAM" id="SSF161098">
    <property type="entry name" value="MetI-like"/>
    <property type="match status" value="1"/>
</dbReference>
<feature type="transmembrane region" description="Helical" evidence="5">
    <location>
        <begin position="37"/>
        <end position="60"/>
    </location>
</feature>
<comment type="caution">
    <text evidence="6">The sequence shown here is derived from an EMBL/GenBank/DDBJ whole genome shotgun (WGS) entry which is preliminary data.</text>
</comment>
<keyword evidence="2 5" id="KW-0812">Transmembrane</keyword>
<name>A0A7V8FRZ4_9BURK</name>
<dbReference type="GO" id="GO:0016020">
    <property type="term" value="C:membrane"/>
    <property type="evidence" value="ECO:0007669"/>
    <property type="project" value="UniProtKB-SubCell"/>
</dbReference>
<comment type="subcellular location">
    <subcellularLocation>
        <location evidence="1">Membrane</location>
        <topology evidence="1">Multi-pass membrane protein</topology>
    </subcellularLocation>
</comment>
<proteinExistence type="predicted"/>
<evidence type="ECO:0000313" key="6">
    <source>
        <dbReference type="EMBL" id="KAF1023555.1"/>
    </source>
</evidence>
<evidence type="ECO:0000256" key="2">
    <source>
        <dbReference type="ARBA" id="ARBA00022692"/>
    </source>
</evidence>
<sequence>MFLTAVNELTVSALLWSAGKETLGVLVFNFNDSGDTVLASAIAVVIAAGVAALMAALSLLGRRLPRGVIPWQHG</sequence>
<dbReference type="AlphaFoldDB" id="A0A7V8FRZ4"/>
<dbReference type="InterPro" id="IPR035906">
    <property type="entry name" value="MetI-like_sf"/>
</dbReference>
<evidence type="ECO:0000256" key="3">
    <source>
        <dbReference type="ARBA" id="ARBA00022989"/>
    </source>
</evidence>
<protein>
    <submittedName>
        <fullName evidence="6">Uncharacterized protein</fullName>
    </submittedName>
</protein>